<organism evidence="1 2">
    <name type="scientific">Candidatus Zymogenus saltonus</name>
    <dbReference type="NCBI Taxonomy" id="2844893"/>
    <lineage>
        <taxon>Bacteria</taxon>
        <taxon>Deltaproteobacteria</taxon>
        <taxon>Candidatus Zymogenia</taxon>
        <taxon>Candidatus Zymogeniales</taxon>
        <taxon>Candidatus Zymogenaceae</taxon>
        <taxon>Candidatus Zymogenus</taxon>
    </lineage>
</organism>
<dbReference type="Pfam" id="PF02348">
    <property type="entry name" value="CTP_transf_3"/>
    <property type="match status" value="1"/>
</dbReference>
<dbReference type="EMBL" id="JAFGIX010000080">
    <property type="protein sequence ID" value="MBN1574475.1"/>
    <property type="molecule type" value="Genomic_DNA"/>
</dbReference>
<comment type="caution">
    <text evidence="1">The sequence shown here is derived from an EMBL/GenBank/DDBJ whole genome shotgun (WGS) entry which is preliminary data.</text>
</comment>
<dbReference type="InterPro" id="IPR003329">
    <property type="entry name" value="Cytidylyl_trans"/>
</dbReference>
<dbReference type="SUPFAM" id="SSF53448">
    <property type="entry name" value="Nucleotide-diphospho-sugar transferases"/>
    <property type="match status" value="1"/>
</dbReference>
<evidence type="ECO:0000313" key="2">
    <source>
        <dbReference type="Proteomes" id="UP000809273"/>
    </source>
</evidence>
<dbReference type="PANTHER" id="PTHR42866:SF1">
    <property type="entry name" value="SPORE COAT POLYSACCHARIDE BIOSYNTHESIS PROTEIN SPSF"/>
    <property type="match status" value="1"/>
</dbReference>
<dbReference type="AlphaFoldDB" id="A0A9D8PRZ2"/>
<dbReference type="Gene3D" id="3.90.550.10">
    <property type="entry name" value="Spore Coat Polysaccharide Biosynthesis Protein SpsA, Chain A"/>
    <property type="match status" value="1"/>
</dbReference>
<accession>A0A9D8PRZ2</accession>
<dbReference type="GO" id="GO:0005829">
    <property type="term" value="C:cytosol"/>
    <property type="evidence" value="ECO:0007669"/>
    <property type="project" value="TreeGrafter"/>
</dbReference>
<proteinExistence type="predicted"/>
<name>A0A9D8PRZ2_9DELT</name>
<gene>
    <name evidence="1" type="ORF">JW984_14860</name>
</gene>
<protein>
    <submittedName>
        <fullName evidence="1">Glycosyltransferase family protein</fullName>
    </submittedName>
</protein>
<dbReference type="CDD" id="cd02518">
    <property type="entry name" value="GT2_SpsF"/>
    <property type="match status" value="1"/>
</dbReference>
<dbReference type="PANTHER" id="PTHR42866">
    <property type="entry name" value="3-DEOXY-MANNO-OCTULOSONATE CYTIDYLYLTRANSFERASE"/>
    <property type="match status" value="1"/>
</dbReference>
<evidence type="ECO:0000313" key="1">
    <source>
        <dbReference type="EMBL" id="MBN1574475.1"/>
    </source>
</evidence>
<reference evidence="1" key="2">
    <citation type="submission" date="2021-01" db="EMBL/GenBank/DDBJ databases">
        <authorList>
            <person name="Hahn C.R."/>
            <person name="Youssef N.H."/>
            <person name="Elshahed M."/>
        </authorList>
    </citation>
    <scope>NUCLEOTIDE SEQUENCE</scope>
    <source>
        <strain evidence="1">Zod_Metabat.24</strain>
    </source>
</reference>
<reference evidence="1" key="1">
    <citation type="journal article" date="2021" name="Environ. Microbiol.">
        <title>Genomic characterization of three novel Desulfobacterota classes expand the metabolic and phylogenetic diversity of the phylum.</title>
        <authorList>
            <person name="Murphy C.L."/>
            <person name="Biggerstaff J."/>
            <person name="Eichhorn A."/>
            <person name="Ewing E."/>
            <person name="Shahan R."/>
            <person name="Soriano D."/>
            <person name="Stewart S."/>
            <person name="VanMol K."/>
            <person name="Walker R."/>
            <person name="Walters P."/>
            <person name="Elshahed M.S."/>
            <person name="Youssef N.H."/>
        </authorList>
    </citation>
    <scope>NUCLEOTIDE SEQUENCE</scope>
    <source>
        <strain evidence="1">Zod_Metabat.24</strain>
    </source>
</reference>
<dbReference type="InterPro" id="IPR029044">
    <property type="entry name" value="Nucleotide-diphossugar_trans"/>
</dbReference>
<dbReference type="Proteomes" id="UP000809273">
    <property type="component" value="Unassembled WGS sequence"/>
</dbReference>
<sequence length="247" mass="28697">MTKSKLRTVAIIQARTGSTRLPKKILMDLSGKSMLERVISRTKRAELLNEVVVATTTDPEDDLIVNLLEKEGLHYFRGSQEDLLDRYYQSAKAYKADIIVRITSDCPMIDPEIIDSIIGAYVKGQPKTDYASNVFPIRTFPRGLDVEVFGFDVLSEIWAKDGDPRRREHVVPYIHQNQNEFKIINVTNGEDLSFMRWTVDTEEDFRLVKLIYDHFGHDSFHWIDVVELLKEKTDWLEINRHIIQKTI</sequence>